<feature type="transmembrane region" description="Helical" evidence="4">
    <location>
        <begin position="785"/>
        <end position="808"/>
    </location>
</feature>
<feature type="compositionally biased region" description="Basic and acidic residues" evidence="3">
    <location>
        <begin position="357"/>
        <end position="367"/>
    </location>
</feature>
<dbReference type="PANTHER" id="PTHR22550">
    <property type="entry name" value="SPORE GERMINATION PROTEIN"/>
    <property type="match status" value="1"/>
</dbReference>
<dbReference type="PANTHER" id="PTHR22550:SF9">
    <property type="entry name" value="STAGE V SPORULATION PROTEIN AF"/>
    <property type="match status" value="1"/>
</dbReference>
<dbReference type="Pfam" id="PF03323">
    <property type="entry name" value="GerA"/>
    <property type="match status" value="1"/>
</dbReference>
<keyword evidence="6" id="KW-1185">Reference proteome</keyword>
<sequence>MRYIHSGDQIETDQKKDRSAQQKSPEKKTPEQEDQPAASQSGKGQELEASAELGAVTGQKPPEQKDQPAASQSDIGQELEASAELGAVTRPIEGGQESPSGLDAPPDSGGDGNEAARAASHGEAGGGQSAAAGEGEDSSGKNAASGDGGAVGGKDAAATDNEASPGDDSASENGDGQESSGGGIKGFFSSLFGDDAGPEEASAESGTGDQAADDSQQGIQGAEDSASAGFAGPESADSEGAGAPGQTGAAQAGTDHSGTDHSAADSGAGQGAHEDGRGQSQDMETSDELGAQTQDKSHKGFFARLFGDDEEPEDQEDGQEAGQPQQPKQSAPKKSAPKKAKSQQGADSASKSNDPLQQKRDNERSDSLEQSITYWQGNDKIPQSLADAKNTLTEVLGLGSSFDIVFREMSFGGKSAALLCISGFAKDTIIDEILKRLTYLTPENVSADVLASFMSEYIPHVQVEKGELFSESINKVLAGMSVFFIEGESQVIIMDTRSYPSRSPDEPSIERVVRGSRDGFTETLLSNVALVRRRIRDPGLKLEMHQIGRRTRTDVCLAYIDDIVDKTQVQAVTDKLKSVNLDGIPLADKQLEEAIVGGGWNPYPLVRYSERPDIVASHLLEGRVVVFVDTSPSVMVLPTTFFDLCQHAEENRQTPFMGTYLRWVRFIGIFASMFLLPLWMLMVLHPELKPGMLDFIGPQKSANLPLIAQFLIVELGVDLLRMAAVHTPTPLGSAMGLIAAILVGDIAVQTGLFVNEVVLYMAVASIGMFATPSYELGLANRIVRLALLLAVAAYGIPGFMIGTTLLVVLLTTHRSYNSPYMWPFIPFNAKAMAEILLRQPVLSSKTRPSFNKTRDSTRMPEHKDAPRKS</sequence>
<dbReference type="InterPro" id="IPR004995">
    <property type="entry name" value="Spore_Ger"/>
</dbReference>
<proteinExistence type="inferred from homology"/>
<feature type="transmembrane region" description="Helical" evidence="4">
    <location>
        <begin position="663"/>
        <end position="682"/>
    </location>
</feature>
<evidence type="ECO:0000256" key="3">
    <source>
        <dbReference type="SAM" id="MobiDB-lite"/>
    </source>
</evidence>
<gene>
    <name evidence="5" type="ORF">J2Z70_001066</name>
</gene>
<feature type="region of interest" description="Disordered" evidence="3">
    <location>
        <begin position="1"/>
        <end position="368"/>
    </location>
</feature>
<comment type="similarity">
    <text evidence="1">Belongs to the GerABKA family.</text>
</comment>
<keyword evidence="2 4" id="KW-0472">Membrane</keyword>
<feature type="compositionally biased region" description="Acidic residues" evidence="3">
    <location>
        <begin position="308"/>
        <end position="319"/>
    </location>
</feature>
<comment type="caution">
    <text evidence="5">The sequence shown here is derived from an EMBL/GenBank/DDBJ whole genome shotgun (WGS) entry which is preliminary data.</text>
</comment>
<feature type="compositionally biased region" description="Low complexity" evidence="3">
    <location>
        <begin position="240"/>
        <end position="254"/>
    </location>
</feature>
<dbReference type="Proteomes" id="UP000773462">
    <property type="component" value="Unassembled WGS sequence"/>
</dbReference>
<feature type="region of interest" description="Disordered" evidence="3">
    <location>
        <begin position="846"/>
        <end position="869"/>
    </location>
</feature>
<feature type="compositionally biased region" description="Basic and acidic residues" evidence="3">
    <location>
        <begin position="852"/>
        <end position="869"/>
    </location>
</feature>
<evidence type="ECO:0000313" key="5">
    <source>
        <dbReference type="EMBL" id="MBP2110926.1"/>
    </source>
</evidence>
<name>A0ABS4NLI5_9BACL</name>
<evidence type="ECO:0000256" key="4">
    <source>
        <dbReference type="SAM" id="Phobius"/>
    </source>
</evidence>
<reference evidence="5 6" key="1">
    <citation type="submission" date="2021-03" db="EMBL/GenBank/DDBJ databases">
        <title>Genomic Encyclopedia of Type Strains, Phase IV (KMG-IV): sequencing the most valuable type-strain genomes for metagenomic binning, comparative biology and taxonomic classification.</title>
        <authorList>
            <person name="Goeker M."/>
        </authorList>
    </citation>
    <scope>NUCLEOTIDE SEQUENCE [LARGE SCALE GENOMIC DNA]</scope>
    <source>
        <strain evidence="5 6">DSM 101953</strain>
    </source>
</reference>
<evidence type="ECO:0000256" key="1">
    <source>
        <dbReference type="ARBA" id="ARBA00005278"/>
    </source>
</evidence>
<feature type="transmembrane region" description="Helical" evidence="4">
    <location>
        <begin position="732"/>
        <end position="752"/>
    </location>
</feature>
<evidence type="ECO:0000313" key="6">
    <source>
        <dbReference type="Proteomes" id="UP000773462"/>
    </source>
</evidence>
<accession>A0ABS4NLI5</accession>
<feature type="compositionally biased region" description="Low complexity" evidence="3">
    <location>
        <begin position="320"/>
        <end position="334"/>
    </location>
</feature>
<keyword evidence="4" id="KW-1133">Transmembrane helix</keyword>
<dbReference type="InterPro" id="IPR050768">
    <property type="entry name" value="UPF0353/GerABKA_families"/>
</dbReference>
<feature type="transmembrane region" description="Helical" evidence="4">
    <location>
        <begin position="758"/>
        <end position="778"/>
    </location>
</feature>
<dbReference type="EMBL" id="JAGGLV010000002">
    <property type="protein sequence ID" value="MBP2110926.1"/>
    <property type="molecule type" value="Genomic_DNA"/>
</dbReference>
<feature type="compositionally biased region" description="Polar residues" evidence="3">
    <location>
        <begin position="204"/>
        <end position="219"/>
    </location>
</feature>
<feature type="compositionally biased region" description="Polar residues" evidence="3">
    <location>
        <begin position="345"/>
        <end position="356"/>
    </location>
</feature>
<evidence type="ECO:0000256" key="2">
    <source>
        <dbReference type="ARBA" id="ARBA00023136"/>
    </source>
</evidence>
<feature type="compositionally biased region" description="Basic and acidic residues" evidence="3">
    <location>
        <begin position="12"/>
        <end position="31"/>
    </location>
</feature>
<keyword evidence="4" id="KW-0812">Transmembrane</keyword>
<protein>
    <submittedName>
        <fullName evidence="5">Stage V sporulation protein AF</fullName>
    </submittedName>
</protein>
<organism evidence="5 6">
    <name type="scientific">Paenibacillus silagei</name>
    <dbReference type="NCBI Taxonomy" id="1670801"/>
    <lineage>
        <taxon>Bacteria</taxon>
        <taxon>Bacillati</taxon>
        <taxon>Bacillota</taxon>
        <taxon>Bacilli</taxon>
        <taxon>Bacillales</taxon>
        <taxon>Paenibacillaceae</taxon>
        <taxon>Paenibacillus</taxon>
    </lineage>
</organism>